<keyword evidence="6 9" id="KW-0378">Hydrolase</keyword>
<keyword evidence="4 10" id="KW-0056">Arginine metabolism</keyword>
<evidence type="ECO:0000256" key="10">
    <source>
        <dbReference type="RuleBase" id="RU361159"/>
    </source>
</evidence>
<dbReference type="Gene3D" id="3.40.800.10">
    <property type="entry name" value="Ureohydrolase domain"/>
    <property type="match status" value="1"/>
</dbReference>
<evidence type="ECO:0000256" key="5">
    <source>
        <dbReference type="ARBA" id="ARBA00022723"/>
    </source>
</evidence>
<comment type="similarity">
    <text evidence="8 9">Belongs to the arginase family.</text>
</comment>
<dbReference type="EMBL" id="JAFCIX010000569">
    <property type="protein sequence ID" value="KAH6587087.1"/>
    <property type="molecule type" value="Genomic_DNA"/>
</dbReference>
<dbReference type="InterPro" id="IPR023696">
    <property type="entry name" value="Ureohydrolase_dom_sf"/>
</dbReference>
<sequence length="315" mass="33193">MTMLPTQAYTKNHTVEVILAPFSGGQAKGGVECGPVQLVEAGLPQQLRGLGWTVDGVDSSLTASFEHLRPEKEEDHGVLKNVKFVASVTEAVHNQVKKACSAGKVALTIGGDHSLGMGTVSGSAAVHSNLGVIWVDAHADINTTESTESGNLHGCPVSFLMGIGAKLPAFSWLKPCLATNRIVYIGLRDVDAGERKILKEHNIKAFSMHDVDKHGIGKVVEMALAYLGSNTPIHLSFDVDALDPSVTPATGTPVRGGLTFREGHFICEAVFETGCLVSMDLMEVNPALGSDLASLTQTVNVGCSLVRTALGETLL</sequence>
<reference evidence="11 12" key="1">
    <citation type="submission" date="2021-02" db="EMBL/GenBank/DDBJ databases">
        <title>Variation within the Batrachochytrium salamandrivorans European outbreak.</title>
        <authorList>
            <person name="Kelly M."/>
            <person name="Pasmans F."/>
            <person name="Shea T.P."/>
            <person name="Munoz J.F."/>
            <person name="Carranza S."/>
            <person name="Cuomo C.A."/>
            <person name="Martel A."/>
        </authorList>
    </citation>
    <scope>NUCLEOTIDE SEQUENCE [LARGE SCALE GENOMIC DNA]</scope>
    <source>
        <strain evidence="11 12">AMFP18/2</strain>
    </source>
</reference>
<evidence type="ECO:0000256" key="3">
    <source>
        <dbReference type="ARBA" id="ARBA00018123"/>
    </source>
</evidence>
<evidence type="ECO:0000256" key="9">
    <source>
        <dbReference type="RuleBase" id="RU003684"/>
    </source>
</evidence>
<accession>A0ABQ8EV80</accession>
<dbReference type="CDD" id="cd09989">
    <property type="entry name" value="Arginase"/>
    <property type="match status" value="1"/>
</dbReference>
<comment type="catalytic activity">
    <reaction evidence="10">
        <text>L-arginine + H2O = urea + L-ornithine</text>
        <dbReference type="Rhea" id="RHEA:20569"/>
        <dbReference type="ChEBI" id="CHEBI:15377"/>
        <dbReference type="ChEBI" id="CHEBI:16199"/>
        <dbReference type="ChEBI" id="CHEBI:32682"/>
        <dbReference type="ChEBI" id="CHEBI:46911"/>
        <dbReference type="EC" id="3.5.3.1"/>
    </reaction>
</comment>
<evidence type="ECO:0000256" key="4">
    <source>
        <dbReference type="ARBA" id="ARBA00022503"/>
    </source>
</evidence>
<dbReference type="Proteomes" id="UP001648503">
    <property type="component" value="Unassembled WGS sequence"/>
</dbReference>
<evidence type="ECO:0000256" key="7">
    <source>
        <dbReference type="ARBA" id="ARBA00023211"/>
    </source>
</evidence>
<dbReference type="Pfam" id="PF00491">
    <property type="entry name" value="Arginase"/>
    <property type="match status" value="1"/>
</dbReference>
<evidence type="ECO:0000313" key="12">
    <source>
        <dbReference type="Proteomes" id="UP001648503"/>
    </source>
</evidence>
<dbReference type="EC" id="3.5.3.1" evidence="2 10"/>
<evidence type="ECO:0000256" key="1">
    <source>
        <dbReference type="ARBA" id="ARBA00005098"/>
    </source>
</evidence>
<name>A0ABQ8EV80_9FUNG</name>
<evidence type="ECO:0000256" key="8">
    <source>
        <dbReference type="PROSITE-ProRule" id="PRU00742"/>
    </source>
</evidence>
<dbReference type="PROSITE" id="PS51409">
    <property type="entry name" value="ARGINASE_2"/>
    <property type="match status" value="1"/>
</dbReference>
<comment type="caution">
    <text evidence="11">The sequence shown here is derived from an EMBL/GenBank/DDBJ whole genome shotgun (WGS) entry which is preliminary data.</text>
</comment>
<dbReference type="InterPro" id="IPR014033">
    <property type="entry name" value="Arginase"/>
</dbReference>
<evidence type="ECO:0000256" key="6">
    <source>
        <dbReference type="ARBA" id="ARBA00022801"/>
    </source>
</evidence>
<keyword evidence="12" id="KW-1185">Reference proteome</keyword>
<comment type="cofactor">
    <cofactor evidence="10">
        <name>Mn(2+)</name>
        <dbReference type="ChEBI" id="CHEBI:29035"/>
    </cofactor>
    <text evidence="10">Binds 2 manganese ions per subunit.</text>
</comment>
<dbReference type="SUPFAM" id="SSF52768">
    <property type="entry name" value="Arginase/deacetylase"/>
    <property type="match status" value="1"/>
</dbReference>
<dbReference type="PRINTS" id="PR00116">
    <property type="entry name" value="ARGINASE"/>
</dbReference>
<evidence type="ECO:0000313" key="11">
    <source>
        <dbReference type="EMBL" id="KAH6587087.1"/>
    </source>
</evidence>
<protein>
    <recommendedName>
        <fullName evidence="3 10">Arginase</fullName>
        <ecNumber evidence="2 10">3.5.3.1</ecNumber>
    </recommendedName>
</protein>
<gene>
    <name evidence="11" type="ORF">BASA50_000136</name>
</gene>
<proteinExistence type="inferred from homology"/>
<keyword evidence="5 10" id="KW-0479">Metal-binding</keyword>
<dbReference type="InterPro" id="IPR006035">
    <property type="entry name" value="Ureohydrolase"/>
</dbReference>
<organism evidence="11 12">
    <name type="scientific">Batrachochytrium salamandrivorans</name>
    <dbReference type="NCBI Taxonomy" id="1357716"/>
    <lineage>
        <taxon>Eukaryota</taxon>
        <taxon>Fungi</taxon>
        <taxon>Fungi incertae sedis</taxon>
        <taxon>Chytridiomycota</taxon>
        <taxon>Chytridiomycota incertae sedis</taxon>
        <taxon>Chytridiomycetes</taxon>
        <taxon>Rhizophydiales</taxon>
        <taxon>Rhizophydiales incertae sedis</taxon>
        <taxon>Batrachochytrium</taxon>
    </lineage>
</organism>
<dbReference type="PANTHER" id="PTHR43782">
    <property type="entry name" value="ARGINASE"/>
    <property type="match status" value="1"/>
</dbReference>
<comment type="pathway">
    <text evidence="1">Nitrogen metabolism; urea cycle; L-ornithine and urea from L-arginine: step 1/1.</text>
</comment>
<evidence type="ECO:0000256" key="2">
    <source>
        <dbReference type="ARBA" id="ARBA00012168"/>
    </source>
</evidence>
<dbReference type="InterPro" id="IPR020855">
    <property type="entry name" value="Ureohydrolase_Mn_BS"/>
</dbReference>
<dbReference type="PROSITE" id="PS01053">
    <property type="entry name" value="ARGINASE_1"/>
    <property type="match status" value="1"/>
</dbReference>
<keyword evidence="7 10" id="KW-0464">Manganese</keyword>
<dbReference type="PANTHER" id="PTHR43782:SF3">
    <property type="entry name" value="ARGINASE"/>
    <property type="match status" value="1"/>
</dbReference>
<dbReference type="NCBIfam" id="TIGR01229">
    <property type="entry name" value="rocF_arginase"/>
    <property type="match status" value="1"/>
</dbReference>